<keyword evidence="1" id="KW-0732">Signal</keyword>
<proteinExistence type="predicted"/>
<evidence type="ECO:0000256" key="1">
    <source>
        <dbReference type="SAM" id="SignalP"/>
    </source>
</evidence>
<evidence type="ECO:0000313" key="2">
    <source>
        <dbReference type="EMBL" id="MBO8454794.1"/>
    </source>
</evidence>
<organism evidence="2 3">
    <name type="scientific">Candidatus Cryptobacteroides intestinigallinarum</name>
    <dbReference type="NCBI Taxonomy" id="2840767"/>
    <lineage>
        <taxon>Bacteria</taxon>
        <taxon>Pseudomonadati</taxon>
        <taxon>Bacteroidota</taxon>
        <taxon>Bacteroidia</taxon>
        <taxon>Bacteroidales</taxon>
        <taxon>Candidatus Cryptobacteroides</taxon>
    </lineage>
</organism>
<sequence>MRKFLLISVIIASAVMDAAADEPVRDFPRFTFGLEGNCILSAISYSHINYIAADGYRVDRRGSDCRPAVNGELLLNAGYNIGRHMNMALCFGISGISRGETVMPLSLRLTFLFGRDPLKARWFSFIDGGTGIGTGTVARFSPVAKIGAGYRISLTKSAKLDFMLSLRSIYTHPQITEFSEGDMVQVPSDRIRRSQAFYNAVMLGVGLNF</sequence>
<evidence type="ECO:0000313" key="3">
    <source>
        <dbReference type="Proteomes" id="UP000823617"/>
    </source>
</evidence>
<gene>
    <name evidence="2" type="ORF">IAC08_00095</name>
</gene>
<dbReference type="AlphaFoldDB" id="A0A9D9HJ50"/>
<reference evidence="2" key="1">
    <citation type="submission" date="2020-10" db="EMBL/GenBank/DDBJ databases">
        <authorList>
            <person name="Gilroy R."/>
        </authorList>
    </citation>
    <scope>NUCLEOTIDE SEQUENCE</scope>
    <source>
        <strain evidence="2">B1-3475</strain>
    </source>
</reference>
<evidence type="ECO:0008006" key="4">
    <source>
        <dbReference type="Google" id="ProtNLM"/>
    </source>
</evidence>
<feature type="chain" id="PRO_5039445618" description="Outer membrane protein beta-barrel domain-containing protein" evidence="1">
    <location>
        <begin position="21"/>
        <end position="209"/>
    </location>
</feature>
<protein>
    <recommendedName>
        <fullName evidence="4">Outer membrane protein beta-barrel domain-containing protein</fullName>
    </recommendedName>
</protein>
<dbReference type="Proteomes" id="UP000823617">
    <property type="component" value="Unassembled WGS sequence"/>
</dbReference>
<reference evidence="2" key="2">
    <citation type="journal article" date="2021" name="PeerJ">
        <title>Extensive microbial diversity within the chicken gut microbiome revealed by metagenomics and culture.</title>
        <authorList>
            <person name="Gilroy R."/>
            <person name="Ravi A."/>
            <person name="Getino M."/>
            <person name="Pursley I."/>
            <person name="Horton D.L."/>
            <person name="Alikhan N.F."/>
            <person name="Baker D."/>
            <person name="Gharbi K."/>
            <person name="Hall N."/>
            <person name="Watson M."/>
            <person name="Adriaenssens E.M."/>
            <person name="Foster-Nyarko E."/>
            <person name="Jarju S."/>
            <person name="Secka A."/>
            <person name="Antonio M."/>
            <person name="Oren A."/>
            <person name="Chaudhuri R.R."/>
            <person name="La Ragione R."/>
            <person name="Hildebrand F."/>
            <person name="Pallen M.J."/>
        </authorList>
    </citation>
    <scope>NUCLEOTIDE SEQUENCE</scope>
    <source>
        <strain evidence="2">B1-3475</strain>
    </source>
</reference>
<name>A0A9D9HJ50_9BACT</name>
<dbReference type="EMBL" id="JADIMK010000001">
    <property type="protein sequence ID" value="MBO8454794.1"/>
    <property type="molecule type" value="Genomic_DNA"/>
</dbReference>
<feature type="signal peptide" evidence="1">
    <location>
        <begin position="1"/>
        <end position="20"/>
    </location>
</feature>
<comment type="caution">
    <text evidence="2">The sequence shown here is derived from an EMBL/GenBank/DDBJ whole genome shotgun (WGS) entry which is preliminary data.</text>
</comment>
<accession>A0A9D9HJ50</accession>